<reference evidence="4 5" key="3">
    <citation type="journal article" date="2011" name="J. Bacteriol.">
        <title>Genome sequences of Mycoplasma alligatoris A21JP2T and Mycoplasma crocodyli MP145T.</title>
        <authorList>
            <person name="Brown D.R."/>
            <person name="Farmerie W.G."/>
            <person name="May M."/>
            <person name="Benders G.A."/>
            <person name="Durkin A.S."/>
            <person name="Hlavinka K."/>
            <person name="Hostetler J."/>
            <person name="Jackson J."/>
            <person name="Johnson J."/>
            <person name="Miller R.H."/>
            <person name="Paralanov V."/>
            <person name="Radune D."/>
            <person name="Szczypinski B."/>
            <person name="Glass J.I."/>
        </authorList>
    </citation>
    <scope>NUCLEOTIDE SEQUENCE [LARGE SCALE GENOMIC DNA]</scope>
    <source>
        <strain evidence="5">ATCC 51981 / MP145</strain>
    </source>
</reference>
<dbReference type="RefSeq" id="WP_013054805.1">
    <property type="nucleotide sequence ID" value="NC_014014.1"/>
</dbReference>
<feature type="coiled-coil region" evidence="1">
    <location>
        <begin position="196"/>
        <end position="245"/>
    </location>
</feature>
<sequence>MKRINKKGSILLASSTIAITSILSGLSVSYTTNTATERQSVNLALARNGTRATISGFSNRGGSNPEKAIDGVSFNNDYRWISSDMNRNIVGGANYKFELHFNNDYDVRALDLVFSSNHILNMDIQLYNSSGSIIKEVKSLHTRQGNGDYGLINYQFPETIKNVRKVSLIFNKWNHITGYFNYLSIYELRVFGSTINAEYYDEVNQLTKDLEYYTKETYDSTLQEINNKKNEIQGWINSNTNIEQEADKNGIKTTEQLGDYNRVMNDIKNIKDKLISNKVVVLNYLLSKQNLNSNDIHPSSLSEYKTKLGELMNEVNVKGNIKRSEVKDYQNKADLLNSQLKNWKEYLNEEISRIKIEFPELYTANSKTKYNEEYSKLKSDVNAQFPDTLKGSEAKAMYEHFKAEIIRIKTTILKTNREQLISEIDILLRENFDLFIPFGANNYKKDLNDLKTKITQSQYVDISQYDEYKEQISLSKSNNLITYKKWLKEQIDTKLSENLDEFTVESTNEYTIKINAIKSKIISYVDDQFNKQVSDNFIKELGEAVKLQKSNKIQILANVASFDVLGKDPKYTIDSKAKYKVELDKIIKSINETEKISKISFIEYTNKLNNLKSLLVTNQSQYKSIISLNDFQIYTEDGEISYKLELNTLNNKYDKEALTANEFETAKSEYNIIFAKLEKTLIRNVLKEQLKSKKITDYNKYEKESAQSYENKYNELENNLNNSANQFNRTNFDTEKSKITNLASPKTNNEFLIEKVNAYRTELTKLGTEVSTKEKAKIESLLTNKETLGNDKTKQVTQSELETHLLELSKVFGNIQNFKEDAITLLTEKIAEEKINRVESDVVKFKTELESLKTGITSKDTYSKIEFEDLKVKIKNKEDSILTYQAKIQDEIKLALKADYSELTIEAKNKLLKEITDLETSIKTKNEIDYKKPEYAKDKETLTQLLNKVETNKKVIDDLFLSEINDPKLTEYTSESVSSYKATINSIKNEYSSIKPITVAHVLEIKNKINGAKKNLELYKTSLLKKVREEQNSNKDYYADESVKSVFAELEKIYKKVNETTTPYLVTNFNDDIAKIAEEVAKLKTNKSKLITNATEIKDKVNAFITENSLAQFNPKIQELINEINGLDEKTINLSKYNEYMAKLNEVKKLLETYQESLTKKIDLLKKVDAATNNPASSTEYVAELDKLRALILADDKIDKSKNDQYEKQITDANKLLKTNVQMLKELINQKQKADYPTKSSEAVDNFKKYLEELDKTLDKNTTLSNDRYNELLAEISDKESKIKSNKEALSELSAMLDGINHDIYTSDSVSVFNTGVVSFKNEISTLEDATNEQFNALKSKFDKLMAVLVTNKTDLLNKVQAQKMNNGKEQEYTTASISQFYRKVEELEKEINNNKEEVFKQTELSTWNDKINKLKESLITNNADLTRLLKEEKEKFETNKSKYSKEIQDAYSKEANRIESEITKNPVIKWDMHKTIADDIINLDGILSNNKDALLAEIDKILNDNYDLYTASSTEQLLKDIAAYKEKVQKMTSIAKVKFDEFVSSAKSAKESVLMPNKTELLNKYNEFNNTIKEEFYTRPSVIKFDQMLKAIKPEIDNKNPGFTKAEYEEMIKKMNGAVAILETNKDWLNKYIEAETNKKFDEYTNESVNTYKENLKSLLTDINKNENVDKTQASNYSDEITKANHLLRTFKEGLLSKINQIDNQHQSKDYNKRAYTRFKRELDKKRDEINKSTSYTSPEYDSELLKFKKIEDLLKNKWTPKDILVWTGAFASGIGAIVVLLLLIAKKRKS</sequence>
<feature type="signal peptide" evidence="3">
    <location>
        <begin position="1"/>
        <end position="18"/>
    </location>
</feature>
<evidence type="ECO:0000256" key="2">
    <source>
        <dbReference type="SAM" id="Phobius"/>
    </source>
</evidence>
<protein>
    <submittedName>
        <fullName evidence="4">Uncharacterized protein</fullName>
    </submittedName>
</protein>
<evidence type="ECO:0000256" key="1">
    <source>
        <dbReference type="SAM" id="Coils"/>
    </source>
</evidence>
<dbReference type="HOGENOM" id="CLU_238304_0_0_14"/>
<keyword evidence="2" id="KW-0472">Membrane</keyword>
<keyword evidence="3" id="KW-0732">Signal</keyword>
<dbReference type="OrthoDB" id="308918at2"/>
<feature type="coiled-coil region" evidence="1">
    <location>
        <begin position="1378"/>
        <end position="1447"/>
    </location>
</feature>
<evidence type="ECO:0000313" key="4">
    <source>
        <dbReference type="EMBL" id="ADE20029.1"/>
    </source>
</evidence>
<organism evidence="4 5">
    <name type="scientific">Mycoplasma crocodyli (strain ATCC 51981 / MP145)</name>
    <dbReference type="NCBI Taxonomy" id="512564"/>
    <lineage>
        <taxon>Bacteria</taxon>
        <taxon>Bacillati</taxon>
        <taxon>Mycoplasmatota</taxon>
        <taxon>Mollicutes</taxon>
        <taxon>Mycoplasmataceae</taxon>
        <taxon>Mycoplasma</taxon>
    </lineage>
</organism>
<dbReference type="Proteomes" id="UP000001845">
    <property type="component" value="Chromosome"/>
</dbReference>
<keyword evidence="1" id="KW-0175">Coiled coil</keyword>
<gene>
    <name evidence="4" type="ordered locus">MCRO_0350</name>
</gene>
<dbReference type="eggNOG" id="ENOG50310KV">
    <property type="taxonomic scope" value="Bacteria"/>
</dbReference>
<evidence type="ECO:0000256" key="3">
    <source>
        <dbReference type="SAM" id="SignalP"/>
    </source>
</evidence>
<accession>D5E5E5</accession>
<feature type="transmembrane region" description="Helical" evidence="2">
    <location>
        <begin position="1765"/>
        <end position="1787"/>
    </location>
</feature>
<evidence type="ECO:0000313" key="5">
    <source>
        <dbReference type="Proteomes" id="UP000001845"/>
    </source>
</evidence>
<reference key="2">
    <citation type="submission" date="2010-03" db="EMBL/GenBank/DDBJ databases">
        <authorList>
            <person name="Ma Z."/>
            <person name="Wang X."/>
            <person name="Liu H."/>
        </authorList>
    </citation>
    <scope>NUCLEOTIDE SEQUENCE</scope>
    <source>
        <strain>MP145</strain>
    </source>
</reference>
<dbReference type="KEGG" id="mcd:MCRO_0350"/>
<dbReference type="EMBL" id="CP001991">
    <property type="protein sequence ID" value="ADE20029.1"/>
    <property type="molecule type" value="Genomic_DNA"/>
</dbReference>
<keyword evidence="5" id="KW-1185">Reference proteome</keyword>
<name>D5E5E5_MYCCM</name>
<feature type="chain" id="PRO_5003070506" evidence="3">
    <location>
        <begin position="19"/>
        <end position="1792"/>
    </location>
</feature>
<feature type="coiled-coil region" evidence="1">
    <location>
        <begin position="699"/>
        <end position="726"/>
    </location>
</feature>
<feature type="coiled-coil region" evidence="1">
    <location>
        <begin position="1066"/>
        <end position="1093"/>
    </location>
</feature>
<reference evidence="5" key="1">
    <citation type="submission" date="2010-03" db="EMBL/GenBank/DDBJ databases">
        <title>The complete genome of Mycoplasma crocodyli MP145.</title>
        <authorList>
            <person name="Glass J.I."/>
            <person name="Durkin A.S."/>
            <person name="Hostetler J."/>
            <person name="Jackson J."/>
            <person name="Johnson J."/>
            <person name="May M.A."/>
            <person name="Paralanov V."/>
            <person name="Radune D."/>
            <person name="Szczypinski B."/>
            <person name="Brown D.R."/>
        </authorList>
    </citation>
    <scope>NUCLEOTIDE SEQUENCE [LARGE SCALE GENOMIC DNA]</scope>
    <source>
        <strain evidence="5">ATCC 51981 / MP145</strain>
    </source>
</reference>
<keyword evidence="2" id="KW-0812">Transmembrane</keyword>
<proteinExistence type="predicted"/>
<keyword evidence="2" id="KW-1133">Transmembrane helix</keyword>